<feature type="transmembrane region" description="Helical" evidence="1">
    <location>
        <begin position="353"/>
        <end position="382"/>
    </location>
</feature>
<accession>A0A397VXW4</accession>
<dbReference type="EMBL" id="QKWP01000160">
    <property type="protein sequence ID" value="RIB25829.1"/>
    <property type="molecule type" value="Genomic_DNA"/>
</dbReference>
<dbReference type="Proteomes" id="UP000266673">
    <property type="component" value="Unassembled WGS sequence"/>
</dbReference>
<keyword evidence="3" id="KW-1185">Reference proteome</keyword>
<name>A0A397VXW4_9GLOM</name>
<keyword evidence="1" id="KW-0812">Transmembrane</keyword>
<sequence length="672" mass="77083">MNSQIDACFSDLEALIRFQFEDNTQNHSEIVQKFGEAIILFSEIEDENQHGFYYYKYHTTYSSYFRAIGDMENANKQERLAKRYERYGNTRAEGTQFVLYANDATTDEINQDDKLKEILETLDKKILETLDKIRPILENELADINVVNKLISDIQRIFERLNGITKTFEGYQEATNCENYMNKLVDSLINEKLIILNDNSNNKEHENSSEKAPLYALAAILLQIRDLTTTQQELNETKKIFDKVNGGIEEEEKEKSEDFNNAMALIRTNNQGISIFDRQNIQNTINQNLINTTTELFIKAERSLVRYQTSYKEILRTKKHANSYKAKGCVISIAGGMAGGIATGTACAEIYSAIYITGVASVLGPVGLVAGVFCLVGGIYLGSHLFKKGKEMFKEPIIRENLNKIINKALISYDDEKYQEFIIALSEEYDENHKALFYCRDYFGIRGIADIVNKLQIHGFRSDGIAYLLVVLGEVLASGKIKTKGVTNASLKADAKKIFQMALDDKLVKEARELDECTRKLRKICQGSYERCFKNTCESGNDAYKMAKETIEQVRKSVKENFQFVSKAELRLEVLEDFLWIISGEDLHDSNTSFFITSPVASELDDKYINYLNNQQSFNQNNYYYKAVYFEHLAEKETKINKLKILRHWQSAQKNYNIAHEIDPDNPNYYAS</sequence>
<comment type="caution">
    <text evidence="2">The sequence shown here is derived from an EMBL/GenBank/DDBJ whole genome shotgun (WGS) entry which is preliminary data.</text>
</comment>
<dbReference type="AlphaFoldDB" id="A0A397VXW4"/>
<keyword evidence="1" id="KW-0472">Membrane</keyword>
<proteinExistence type="predicted"/>
<evidence type="ECO:0000313" key="2">
    <source>
        <dbReference type="EMBL" id="RIB25829.1"/>
    </source>
</evidence>
<reference evidence="2 3" key="1">
    <citation type="submission" date="2018-06" db="EMBL/GenBank/DDBJ databases">
        <title>Comparative genomics reveals the genomic features of Rhizophagus irregularis, R. cerebriforme, R. diaphanum and Gigaspora rosea, and their symbiotic lifestyle signature.</title>
        <authorList>
            <person name="Morin E."/>
            <person name="San Clemente H."/>
            <person name="Chen E.C.H."/>
            <person name="De La Providencia I."/>
            <person name="Hainaut M."/>
            <person name="Kuo A."/>
            <person name="Kohler A."/>
            <person name="Murat C."/>
            <person name="Tang N."/>
            <person name="Roy S."/>
            <person name="Loubradou J."/>
            <person name="Henrissat B."/>
            <person name="Grigoriev I.V."/>
            <person name="Corradi N."/>
            <person name="Roux C."/>
            <person name="Martin F.M."/>
        </authorList>
    </citation>
    <scope>NUCLEOTIDE SEQUENCE [LARGE SCALE GENOMIC DNA]</scope>
    <source>
        <strain evidence="2 3">DAOM 194757</strain>
    </source>
</reference>
<gene>
    <name evidence="2" type="ORF">C2G38_2030712</name>
</gene>
<dbReference type="OrthoDB" id="1658288at2759"/>
<protein>
    <submittedName>
        <fullName evidence="2">Uncharacterized protein</fullName>
    </submittedName>
</protein>
<organism evidence="2 3">
    <name type="scientific">Gigaspora rosea</name>
    <dbReference type="NCBI Taxonomy" id="44941"/>
    <lineage>
        <taxon>Eukaryota</taxon>
        <taxon>Fungi</taxon>
        <taxon>Fungi incertae sedis</taxon>
        <taxon>Mucoromycota</taxon>
        <taxon>Glomeromycotina</taxon>
        <taxon>Glomeromycetes</taxon>
        <taxon>Diversisporales</taxon>
        <taxon>Gigasporaceae</taxon>
        <taxon>Gigaspora</taxon>
    </lineage>
</organism>
<evidence type="ECO:0000313" key="3">
    <source>
        <dbReference type="Proteomes" id="UP000266673"/>
    </source>
</evidence>
<keyword evidence="1" id="KW-1133">Transmembrane helix</keyword>
<evidence type="ECO:0000256" key="1">
    <source>
        <dbReference type="SAM" id="Phobius"/>
    </source>
</evidence>